<feature type="transmembrane region" description="Helical" evidence="1">
    <location>
        <begin position="113"/>
        <end position="131"/>
    </location>
</feature>
<name>L0GUT8_9GAMM</name>
<dbReference type="PATRIC" id="fig|765912.4.peg.908"/>
<evidence type="ECO:0000313" key="3">
    <source>
        <dbReference type="Proteomes" id="UP000010816"/>
    </source>
</evidence>
<accession>L0GUT8</accession>
<protein>
    <submittedName>
        <fullName evidence="2">Putative membrane protein</fullName>
    </submittedName>
</protein>
<dbReference type="InterPro" id="IPR018687">
    <property type="entry name" value="DUF2177_membr"/>
</dbReference>
<dbReference type="KEGG" id="tmb:Thimo_0936"/>
<dbReference type="HOGENOM" id="CLU_140354_0_0_6"/>
<dbReference type="Proteomes" id="UP000010816">
    <property type="component" value="Chromosome"/>
</dbReference>
<keyword evidence="1" id="KW-0472">Membrane</keyword>
<dbReference type="STRING" id="765912.Thimo_0936"/>
<dbReference type="Pfam" id="PF09945">
    <property type="entry name" value="DUF2177"/>
    <property type="match status" value="1"/>
</dbReference>
<dbReference type="OrthoDB" id="166547at2"/>
<dbReference type="AlphaFoldDB" id="L0GUT8"/>
<dbReference type="RefSeq" id="WP_015279911.1">
    <property type="nucleotide sequence ID" value="NC_019940.1"/>
</dbReference>
<sequence>MNMLFYAKLYLLTVPVFFAIDMLWLGLIAKDFYQTNLGYILSPNVNWIAAVAFYLIFIAGILYFAVVPALGEASLGRVLLNGALFGFFTYMTYELTNMATLPDWPLKVVIVDTLWGAVLSASVAIASYLIGRWLDGA</sequence>
<evidence type="ECO:0000256" key="1">
    <source>
        <dbReference type="SAM" id="Phobius"/>
    </source>
</evidence>
<feature type="transmembrane region" description="Helical" evidence="1">
    <location>
        <begin position="9"/>
        <end position="27"/>
    </location>
</feature>
<keyword evidence="1" id="KW-0812">Transmembrane</keyword>
<feature type="transmembrane region" description="Helical" evidence="1">
    <location>
        <begin position="47"/>
        <end position="67"/>
    </location>
</feature>
<organism evidence="2 3">
    <name type="scientific">Thioflavicoccus mobilis 8321</name>
    <dbReference type="NCBI Taxonomy" id="765912"/>
    <lineage>
        <taxon>Bacteria</taxon>
        <taxon>Pseudomonadati</taxon>
        <taxon>Pseudomonadota</taxon>
        <taxon>Gammaproteobacteria</taxon>
        <taxon>Chromatiales</taxon>
        <taxon>Chromatiaceae</taxon>
        <taxon>Thioflavicoccus</taxon>
    </lineage>
</organism>
<evidence type="ECO:0000313" key="2">
    <source>
        <dbReference type="EMBL" id="AGA89766.1"/>
    </source>
</evidence>
<gene>
    <name evidence="2" type="ORF">Thimo_0936</name>
</gene>
<keyword evidence="3" id="KW-1185">Reference proteome</keyword>
<proteinExistence type="predicted"/>
<dbReference type="eggNOG" id="COG4852">
    <property type="taxonomic scope" value="Bacteria"/>
</dbReference>
<feature type="transmembrane region" description="Helical" evidence="1">
    <location>
        <begin position="74"/>
        <end position="93"/>
    </location>
</feature>
<keyword evidence="1" id="KW-1133">Transmembrane helix</keyword>
<reference evidence="2 3" key="1">
    <citation type="submission" date="2011-09" db="EMBL/GenBank/DDBJ databases">
        <title>Complete sequence of chromosome of Thioflavicoccus mobilis 8321.</title>
        <authorList>
            <consortium name="US DOE Joint Genome Institute"/>
            <person name="Lucas S."/>
            <person name="Han J."/>
            <person name="Lapidus A."/>
            <person name="Cheng J.-F."/>
            <person name="Goodwin L."/>
            <person name="Pitluck S."/>
            <person name="Peters L."/>
            <person name="Ovchinnikova G."/>
            <person name="Lu M."/>
            <person name="Detter J.C."/>
            <person name="Han C."/>
            <person name="Tapia R."/>
            <person name="Land M."/>
            <person name="Hauser L."/>
            <person name="Kyrpides N."/>
            <person name="Ivanova N."/>
            <person name="Pagani I."/>
            <person name="Vogl K."/>
            <person name="Liu Z."/>
            <person name="Imhoff J."/>
            <person name="Thiel V."/>
            <person name="Frigaard N.-U."/>
            <person name="Bryant D."/>
            <person name="Woyke T."/>
        </authorList>
    </citation>
    <scope>NUCLEOTIDE SEQUENCE [LARGE SCALE GENOMIC DNA]</scope>
    <source>
        <strain evidence="2 3">8321</strain>
    </source>
</reference>
<dbReference type="EMBL" id="CP003051">
    <property type="protein sequence ID" value="AGA89766.1"/>
    <property type="molecule type" value="Genomic_DNA"/>
</dbReference>